<name>A0A6C0QSE0_9BACL</name>
<dbReference type="EMBL" id="CP019717">
    <property type="protein sequence ID" value="QHZ51431.1"/>
    <property type="molecule type" value="Genomic_DNA"/>
</dbReference>
<gene>
    <name evidence="2" type="ORF">ERICV_02285</name>
</gene>
<evidence type="ECO:0000256" key="1">
    <source>
        <dbReference type="SAM" id="Phobius"/>
    </source>
</evidence>
<protein>
    <submittedName>
        <fullName evidence="2">Uncharacterized protein</fullName>
    </submittedName>
</protein>
<reference evidence="2 3" key="1">
    <citation type="journal article" date="2020" name="Int. J. Med. Microbiol.">
        <title>Discovery of Paenibacillus larvae ERIC V: Phenotypic and genomic comparison to genotypes ERIC I-IV reveal different inventories of virulence factors which correlate with epidemiological prevalences of American Foulbrood.</title>
        <authorList>
            <person name="Beims H."/>
            <person name="Bunk B."/>
            <person name="Erler S."/>
            <person name="Mohr K.I."/>
            <person name="Sproer C."/>
            <person name="Pradella S."/>
            <person name="Gunther G."/>
            <person name="Rohde M."/>
            <person name="von der Ohe W."/>
            <person name="Steinert M."/>
        </authorList>
    </citation>
    <scope>NUCLEOTIDE SEQUENCE [LARGE SCALE GENOMIC DNA]</scope>
    <source>
        <strain evidence="2">Eric_V</strain>
    </source>
</reference>
<sequence length="97" mass="11130">MPTFFQSVHLTGHSTVLPQRLFLFINLVVFICTYFLVKNPVSTCRLTFNFYSDIFSMVGETAIGGMENVIPIENTFNWSPTLYASLFWTGTTSILFW</sequence>
<keyword evidence="1" id="KW-0472">Membrane</keyword>
<dbReference type="AlphaFoldDB" id="A0A6C0QSE0"/>
<dbReference type="Proteomes" id="UP000464330">
    <property type="component" value="Chromosome"/>
</dbReference>
<accession>A0A6C0QSE0</accession>
<proteinExistence type="predicted"/>
<keyword evidence="1" id="KW-0812">Transmembrane</keyword>
<evidence type="ECO:0000313" key="2">
    <source>
        <dbReference type="EMBL" id="QHZ51431.1"/>
    </source>
</evidence>
<keyword evidence="1" id="KW-1133">Transmembrane helix</keyword>
<feature type="transmembrane region" description="Helical" evidence="1">
    <location>
        <begin position="20"/>
        <end position="37"/>
    </location>
</feature>
<evidence type="ECO:0000313" key="3">
    <source>
        <dbReference type="Proteomes" id="UP000464330"/>
    </source>
</evidence>
<organism evidence="2 3">
    <name type="scientific">Paenibacillus larvae subsp. larvae</name>
    <dbReference type="NCBI Taxonomy" id="147375"/>
    <lineage>
        <taxon>Bacteria</taxon>
        <taxon>Bacillati</taxon>
        <taxon>Bacillota</taxon>
        <taxon>Bacilli</taxon>
        <taxon>Bacillales</taxon>
        <taxon>Paenibacillaceae</taxon>
        <taxon>Paenibacillus</taxon>
    </lineage>
</organism>